<sequence>MKTTITLIALLLTTAAWAEPPYPVPKNGRETITRTGACPTGYVGLGKKCEALHKDTPRAYPYIPGTACPSGTFRSGDACKEFR</sequence>
<evidence type="ECO:0000313" key="4">
    <source>
        <dbReference type="EMBL" id="BCE92027.1"/>
    </source>
</evidence>
<feature type="signal peptide" evidence="1">
    <location>
        <begin position="1"/>
        <end position="18"/>
    </location>
</feature>
<name>A0A809ZGF7_9BRAD</name>
<evidence type="ECO:0000313" key="2">
    <source>
        <dbReference type="EMBL" id="BCE22246.1"/>
    </source>
</evidence>
<gene>
    <name evidence="4" type="ORF">XF10B_48250</name>
    <name evidence="2" type="ORF">XF1B_49270</name>
    <name evidence="3" type="ORF">XF4B_48600</name>
</gene>
<keyword evidence="1" id="KW-0732">Signal</keyword>
<reference evidence="3" key="3">
    <citation type="submission" date="2020-05" db="EMBL/GenBank/DDBJ databases">
        <title>Complete genome sequence of Bradyrhizobium diazoefficiens XF4 isolated from soybean nodule.</title>
        <authorList>
            <person name="Noda R."/>
            <person name="Kakizaki K."/>
            <person name="Minamisawa K."/>
        </authorList>
    </citation>
    <scope>NUCLEOTIDE SEQUENCE</scope>
    <source>
        <strain evidence="3">XF4</strain>
    </source>
</reference>
<proteinExistence type="predicted"/>
<dbReference type="EMBL" id="AP023099">
    <property type="protein sequence ID" value="BCE92027.1"/>
    <property type="molecule type" value="Genomic_DNA"/>
</dbReference>
<dbReference type="EMBL" id="AP023094">
    <property type="protein sequence ID" value="BCE48511.1"/>
    <property type="molecule type" value="Genomic_DNA"/>
</dbReference>
<reference evidence="2" key="1">
    <citation type="submission" date="2020-05" db="EMBL/GenBank/DDBJ databases">
        <title>Complete genome sequence of Bradyrhizobium diazoefficiens XF1 isolated from soybean nodule.</title>
        <authorList>
            <person name="Noda R."/>
            <person name="Kakizaki K."/>
            <person name="Minamisawa K."/>
        </authorList>
    </citation>
    <scope>NUCLEOTIDE SEQUENCE</scope>
    <source>
        <strain evidence="2">XF1</strain>
    </source>
</reference>
<reference evidence="4" key="2">
    <citation type="submission" date="2020-05" db="EMBL/GenBank/DDBJ databases">
        <title>Complete genome sequence of Bradyrhizobium diazoefficiens XF10 isolated from soybean nodule.</title>
        <authorList>
            <person name="Noda R."/>
            <person name="Kakizaki K."/>
            <person name="Minamisawa K."/>
        </authorList>
    </citation>
    <scope>NUCLEOTIDE SEQUENCE</scope>
    <source>
        <strain evidence="4">XF10</strain>
    </source>
</reference>
<feature type="chain" id="PRO_5036220544" evidence="1">
    <location>
        <begin position="19"/>
        <end position="83"/>
    </location>
</feature>
<accession>A0A809ZGF7</accession>
<evidence type="ECO:0000313" key="3">
    <source>
        <dbReference type="EMBL" id="BCE48511.1"/>
    </source>
</evidence>
<dbReference type="EMBL" id="AP023091">
    <property type="protein sequence ID" value="BCE22246.1"/>
    <property type="molecule type" value="Genomic_DNA"/>
</dbReference>
<organism evidence="3">
    <name type="scientific">Bradyrhizobium diazoefficiens</name>
    <dbReference type="NCBI Taxonomy" id="1355477"/>
    <lineage>
        <taxon>Bacteria</taxon>
        <taxon>Pseudomonadati</taxon>
        <taxon>Pseudomonadota</taxon>
        <taxon>Alphaproteobacteria</taxon>
        <taxon>Hyphomicrobiales</taxon>
        <taxon>Nitrobacteraceae</taxon>
        <taxon>Bradyrhizobium</taxon>
    </lineage>
</organism>
<protein>
    <submittedName>
        <fullName evidence="3">Uncharacterized protein</fullName>
    </submittedName>
</protein>
<dbReference type="AlphaFoldDB" id="A0A809ZGF7"/>
<evidence type="ECO:0000256" key="1">
    <source>
        <dbReference type="SAM" id="SignalP"/>
    </source>
</evidence>